<dbReference type="Pfam" id="PF10566">
    <property type="entry name" value="Glyco_hydro_97"/>
    <property type="match status" value="1"/>
</dbReference>
<comment type="subunit">
    <text evidence="2">Monomer.</text>
</comment>
<proteinExistence type="predicted"/>
<keyword evidence="8" id="KW-1185">Reference proteome</keyword>
<dbReference type="Proteomes" id="UP000092612">
    <property type="component" value="Unassembled WGS sequence"/>
</dbReference>
<dbReference type="InterPro" id="IPR029483">
    <property type="entry name" value="GH97_C"/>
</dbReference>
<comment type="caution">
    <text evidence="7">The sequence shown here is derived from an EMBL/GenBank/DDBJ whole genome shotgun (WGS) entry which is preliminary data.</text>
</comment>
<dbReference type="GO" id="GO:0030246">
    <property type="term" value="F:carbohydrate binding"/>
    <property type="evidence" value="ECO:0007669"/>
    <property type="project" value="InterPro"/>
</dbReference>
<dbReference type="RefSeq" id="WP_068360926.1">
    <property type="nucleotide sequence ID" value="NZ_CP019337.1"/>
</dbReference>
<evidence type="ECO:0000313" key="7">
    <source>
        <dbReference type="EMBL" id="OBY64725.1"/>
    </source>
</evidence>
<name>A0A1B8TYY5_9FLAO</name>
<evidence type="ECO:0000256" key="2">
    <source>
        <dbReference type="ARBA" id="ARBA00011245"/>
    </source>
</evidence>
<dbReference type="STRING" id="996801.BW723_05830"/>
<protein>
    <submittedName>
        <fullName evidence="7">Alpha-glucosidase</fullName>
    </submittedName>
</protein>
<dbReference type="InterPro" id="IPR052720">
    <property type="entry name" value="Glycosyl_hydrolase_97"/>
</dbReference>
<comment type="cofactor">
    <cofactor evidence="1">
        <name>Ca(2+)</name>
        <dbReference type="ChEBI" id="CHEBI:29108"/>
    </cofactor>
</comment>
<reference evidence="8" key="1">
    <citation type="submission" date="2016-02" db="EMBL/GenBank/DDBJ databases">
        <title>Paenibacillus sp. LPB0068, isolated from Crassostrea gigas.</title>
        <authorList>
            <person name="Shin S.-K."/>
            <person name="Yi H."/>
        </authorList>
    </citation>
    <scope>NUCLEOTIDE SEQUENCE [LARGE SCALE GENOMIC DNA]</scope>
    <source>
        <strain evidence="8">KCTC 23969</strain>
    </source>
</reference>
<evidence type="ECO:0000259" key="4">
    <source>
        <dbReference type="Pfam" id="PF10566"/>
    </source>
</evidence>
<feature type="domain" description="Glycosyl-hydrolase 97 catalytic" evidence="4">
    <location>
        <begin position="323"/>
        <end position="474"/>
    </location>
</feature>
<dbReference type="SUPFAM" id="SSF51445">
    <property type="entry name" value="(Trans)glycosidases"/>
    <property type="match status" value="1"/>
</dbReference>
<dbReference type="PANTHER" id="PTHR35803">
    <property type="entry name" value="GLUCAN 1,4-ALPHA-GLUCOSIDASE SUSB-RELATED"/>
    <property type="match status" value="1"/>
</dbReference>
<evidence type="ECO:0000256" key="3">
    <source>
        <dbReference type="ARBA" id="ARBA00022837"/>
    </source>
</evidence>
<feature type="domain" description="Glycosyl-hydrolase 97 N-terminal" evidence="5">
    <location>
        <begin position="36"/>
        <end position="311"/>
    </location>
</feature>
<dbReference type="Pfam" id="PF14509">
    <property type="entry name" value="GH97_C"/>
    <property type="match status" value="1"/>
</dbReference>
<dbReference type="KEGG" id="prn:BW723_05830"/>
<dbReference type="InterPro" id="IPR013785">
    <property type="entry name" value="Aldolase_TIM"/>
</dbReference>
<organism evidence="7 8">
    <name type="scientific">Polaribacter reichenbachii</name>
    <dbReference type="NCBI Taxonomy" id="996801"/>
    <lineage>
        <taxon>Bacteria</taxon>
        <taxon>Pseudomonadati</taxon>
        <taxon>Bacteroidota</taxon>
        <taxon>Flavobacteriia</taxon>
        <taxon>Flavobacteriales</taxon>
        <taxon>Flavobacteriaceae</taxon>
    </lineage>
</organism>
<dbReference type="OrthoDB" id="57532at2"/>
<gene>
    <name evidence="7" type="ORF">LPB301_09890</name>
</gene>
<evidence type="ECO:0000256" key="1">
    <source>
        <dbReference type="ARBA" id="ARBA00001913"/>
    </source>
</evidence>
<dbReference type="Gene3D" id="2.70.98.10">
    <property type="match status" value="1"/>
</dbReference>
<dbReference type="InterPro" id="IPR029486">
    <property type="entry name" value="GH97_N"/>
</dbReference>
<feature type="domain" description="Glycosyl-hydrolase 97 C-terminal oligomerisation" evidence="6">
    <location>
        <begin position="555"/>
        <end position="651"/>
    </location>
</feature>
<dbReference type="Pfam" id="PF14508">
    <property type="entry name" value="GH97_N"/>
    <property type="match status" value="1"/>
</dbReference>
<dbReference type="InterPro" id="IPR014718">
    <property type="entry name" value="GH-type_carb-bd"/>
</dbReference>
<evidence type="ECO:0000259" key="5">
    <source>
        <dbReference type="Pfam" id="PF14508"/>
    </source>
</evidence>
<dbReference type="InterPro" id="IPR019563">
    <property type="entry name" value="GH97_catalytic"/>
</dbReference>
<accession>A0A1B8TYY5</accession>
<dbReference type="InterPro" id="IPR017853">
    <property type="entry name" value="GH"/>
</dbReference>
<sequence>MFRTFLILIFLSTTITLKANEVSTNYKDNVISSEKISSPNGKLSFHFYQKKISKTTSQMYYNVFYNNQEVVLESELGVLIQNNLFESALAIENDPSKFWCENLTLLSVDNKSENSTWKPIYGERNIVKNNYNEIILHFNKYGEKAHIEKGENGTHYNKRRSYNMDVIVRVYDEGVAFRYHFPETSNGLFLHIEGEQTSYALPKNTMAYYERWAQGPYSYLPLKNWPGESERPLTLDLENGLHVSLLEAEMIDYSRGKFKLSKAKPNTINLSMYDKVDIITPYSTPWRVIMVAEKASELLENNDIILNLNQPNQIKNTSWIKPGKVIRSNLTTKEAKECVDFAAERNLQYVHLDAGWYGPEMKVSSDATTVSKDKDIKMQELVNYAAKKEIGIFLYINQRALTNNLDEVFTQCSNWGIKGIKFGFVQIGSSKWSTWMHNAVKKAAEYQLMIDVHDEYRPTGFSRTYPNLMTQEGIRGNEEMPDATHNTILPFTRFLAGAGDYTICYYNNRIKTTHAHQLALSVVMYSPIQFMYWYDKPSAYQGEPEIAFFDAVPTVWDDTKVLQGTPGKYIVTARKSKEDWFIGAITNTDAREINISLSFLDKNSNYEAIIYNDDDTVNTRTKVGVNKAKVKNSTVLPIKMKASGGSAIHIKKII</sequence>
<keyword evidence="3" id="KW-0106">Calcium</keyword>
<evidence type="ECO:0000259" key="6">
    <source>
        <dbReference type="Pfam" id="PF14509"/>
    </source>
</evidence>
<dbReference type="Gene3D" id="3.20.20.70">
    <property type="entry name" value="Aldolase class I"/>
    <property type="match status" value="1"/>
</dbReference>
<dbReference type="EMBL" id="LSFL01000034">
    <property type="protein sequence ID" value="OBY64725.1"/>
    <property type="molecule type" value="Genomic_DNA"/>
</dbReference>
<evidence type="ECO:0000313" key="8">
    <source>
        <dbReference type="Proteomes" id="UP000092612"/>
    </source>
</evidence>
<dbReference type="AlphaFoldDB" id="A0A1B8TYY5"/>
<dbReference type="PANTHER" id="PTHR35803:SF3">
    <property type="entry name" value="ALPHA-GLUCOSIDASE"/>
    <property type="match status" value="1"/>
</dbReference>